<dbReference type="EMBL" id="JANFPI010000002">
    <property type="protein sequence ID" value="MCX8997123.1"/>
    <property type="molecule type" value="Genomic_DNA"/>
</dbReference>
<dbReference type="RefSeq" id="WP_306410890.1">
    <property type="nucleotide sequence ID" value="NZ_JANFPI010000002.1"/>
</dbReference>
<accession>A0AAE3MY16</accession>
<dbReference type="Pfam" id="PF01042">
    <property type="entry name" value="Ribonuc_L-PSP"/>
    <property type="match status" value="1"/>
</dbReference>
<organism evidence="1 2">
    <name type="scientific">Ectorhizobium quercum</name>
    <dbReference type="NCBI Taxonomy" id="2965071"/>
    <lineage>
        <taxon>Bacteria</taxon>
        <taxon>Pseudomonadati</taxon>
        <taxon>Pseudomonadota</taxon>
        <taxon>Alphaproteobacteria</taxon>
        <taxon>Hyphomicrobiales</taxon>
        <taxon>Rhizobiaceae</taxon>
        <taxon>Ectorhizobium</taxon>
    </lineage>
</organism>
<reference evidence="1" key="1">
    <citation type="submission" date="2022-07" db="EMBL/GenBank/DDBJ databases">
        <title>Ectorhizobium quercum gen.nov., sp. nov.</title>
        <authorList>
            <person name="Ma T."/>
            <person name="Li Y."/>
        </authorList>
    </citation>
    <scope>NUCLEOTIDE SEQUENCE</scope>
    <source>
        <strain evidence="1">BDR2-2</strain>
    </source>
</reference>
<dbReference type="SUPFAM" id="SSF55298">
    <property type="entry name" value="YjgF-like"/>
    <property type="match status" value="1"/>
</dbReference>
<dbReference type="Proteomes" id="UP001208771">
    <property type="component" value="Unassembled WGS sequence"/>
</dbReference>
<evidence type="ECO:0000313" key="1">
    <source>
        <dbReference type="EMBL" id="MCX8997123.1"/>
    </source>
</evidence>
<gene>
    <name evidence="1" type="ORF">NOF55_08395</name>
</gene>
<dbReference type="AlphaFoldDB" id="A0AAE3MY16"/>
<dbReference type="PANTHER" id="PTHR43857:SF1">
    <property type="entry name" value="YJGH FAMILY PROTEIN"/>
    <property type="match status" value="1"/>
</dbReference>
<evidence type="ECO:0000313" key="2">
    <source>
        <dbReference type="Proteomes" id="UP001208771"/>
    </source>
</evidence>
<name>A0AAE3MY16_9HYPH</name>
<dbReference type="CDD" id="cd06154">
    <property type="entry name" value="YjgF_YER057c_UK114_like_6"/>
    <property type="match status" value="1"/>
</dbReference>
<dbReference type="InterPro" id="IPR035959">
    <property type="entry name" value="RutC-like_sf"/>
</dbReference>
<dbReference type="PANTHER" id="PTHR43857">
    <property type="entry name" value="BLR7761 PROTEIN"/>
    <property type="match status" value="1"/>
</dbReference>
<dbReference type="Gene3D" id="3.30.1330.40">
    <property type="entry name" value="RutC-like"/>
    <property type="match status" value="1"/>
</dbReference>
<proteinExistence type="predicted"/>
<keyword evidence="2" id="KW-1185">Reference proteome</keyword>
<protein>
    <submittedName>
        <fullName evidence="1">RidA family protein</fullName>
    </submittedName>
</protein>
<dbReference type="InterPro" id="IPR006175">
    <property type="entry name" value="YjgF/YER057c/UK114"/>
</dbReference>
<comment type="caution">
    <text evidence="1">The sequence shown here is derived from an EMBL/GenBank/DDBJ whole genome shotgun (WGS) entry which is preliminary data.</text>
</comment>
<sequence length="125" mass="13389">MSRRLISSGSPFEKIAGYSRAVVQGDWVFVSGTAGYIKGETDPDDAAAQTRKAVEIVADALSQADAALADIVSLRIYAARREDIMAISEVLGETFGEIRPTNTTVVCGFVNDDIKVEIEAVALKH</sequence>